<keyword evidence="2" id="KW-0677">Repeat</keyword>
<dbReference type="PROSITE" id="PS51375">
    <property type="entry name" value="PPR"/>
    <property type="match status" value="3"/>
</dbReference>
<dbReference type="PANTHER" id="PTHR47936">
    <property type="entry name" value="PPR_LONG DOMAIN-CONTAINING PROTEIN"/>
    <property type="match status" value="1"/>
</dbReference>
<dbReference type="Pfam" id="PF13041">
    <property type="entry name" value="PPR_2"/>
    <property type="match status" value="1"/>
</dbReference>
<dbReference type="InterPro" id="IPR011990">
    <property type="entry name" value="TPR-like_helical_dom_sf"/>
</dbReference>
<dbReference type="Pfam" id="PF17177">
    <property type="entry name" value="PPR_long"/>
    <property type="match status" value="1"/>
</dbReference>
<comment type="caution">
    <text evidence="7">The sequence shown here is derived from an EMBL/GenBank/DDBJ whole genome shotgun (WGS) entry which is preliminary data.</text>
</comment>
<accession>A0A5J9V5H7</accession>
<name>A0A5J9V5H7_9POAL</name>
<dbReference type="PANTHER" id="PTHR47936:SF3">
    <property type="entry name" value="PENTACOTRIPEPTIDE-REPEAT REGION OF PRORP DOMAIN-CONTAINING PROTEIN"/>
    <property type="match status" value="1"/>
</dbReference>
<dbReference type="AlphaFoldDB" id="A0A5J9V5H7"/>
<feature type="repeat" description="PPR" evidence="4">
    <location>
        <begin position="176"/>
        <end position="210"/>
    </location>
</feature>
<keyword evidence="8" id="KW-1185">Reference proteome</keyword>
<evidence type="ECO:0000256" key="1">
    <source>
        <dbReference type="ARBA" id="ARBA00007626"/>
    </source>
</evidence>
<sequence>MLRPGRRFLPPRPPRRRRPKPPAEPSPPPAPTYTRDVVRRATAILRDHPWTAARPLLLSLPGLAWDSHTVARVLKTHPPLQKAFLFFRLAAAASPSFRHDRYTYTSMLHLLGEAGRVPAMLRLLAEMLRAGVAPDAATFTTVMHWLARAGDVDAAMRGGGGADGVREMVAEGLRPTCKTYTVLIEHLANAGKFEATLEIMDKMQEAGIEPDKALCNILVQKCSRVGETSVMTFVLQYMKKHFIVLRRPIFLEALEALKASGNSDELLREVNPHLSYEGIECDPIFSDQGYITDRSTILYLLAAKNWSAIEQMISIMGQNNVKMETHVLSDLIEGSCAGSRLSCGLTIMHYSLKVGNQLDKSSYSSLLGHHIRSGSFDLVIEIVEGLIKSGYNIGTYLSAILILRLGYARHSAYATHIFRLLAADKNVVTYTALMSAYFQCGKVDDALNLLTQMRTAGISTCSGTYEVLVNIYLAIDFYPKADFNQRKGHSKVLKQTSR</sequence>
<evidence type="ECO:0000256" key="4">
    <source>
        <dbReference type="PROSITE-ProRule" id="PRU00708"/>
    </source>
</evidence>
<feature type="repeat" description="PPR" evidence="4">
    <location>
        <begin position="426"/>
        <end position="460"/>
    </location>
</feature>
<keyword evidence="3" id="KW-0809">Transit peptide</keyword>
<feature type="compositionally biased region" description="Pro residues" evidence="5">
    <location>
        <begin position="22"/>
        <end position="31"/>
    </location>
</feature>
<protein>
    <recommendedName>
        <fullName evidence="6">PROP1-like PPR domain-containing protein</fullName>
    </recommendedName>
</protein>
<proteinExistence type="inferred from homology"/>
<dbReference type="Gene3D" id="1.25.40.10">
    <property type="entry name" value="Tetratricopeptide repeat domain"/>
    <property type="match status" value="2"/>
</dbReference>
<feature type="region of interest" description="Disordered" evidence="5">
    <location>
        <begin position="1"/>
        <end position="33"/>
    </location>
</feature>
<feature type="non-terminal residue" evidence="7">
    <location>
        <position position="1"/>
    </location>
</feature>
<comment type="similarity">
    <text evidence="1">Belongs to the PPR family. P subfamily.</text>
</comment>
<dbReference type="NCBIfam" id="TIGR00756">
    <property type="entry name" value="PPR"/>
    <property type="match status" value="3"/>
</dbReference>
<feature type="domain" description="PROP1-like PPR" evidence="6">
    <location>
        <begin position="94"/>
        <end position="236"/>
    </location>
</feature>
<dbReference type="Proteomes" id="UP000324897">
    <property type="component" value="Chromosome 1"/>
</dbReference>
<dbReference type="InterPro" id="IPR033443">
    <property type="entry name" value="PROP1-like_PPR_dom"/>
</dbReference>
<evidence type="ECO:0000313" key="8">
    <source>
        <dbReference type="Proteomes" id="UP000324897"/>
    </source>
</evidence>
<dbReference type="Gramene" id="TVU30764">
    <property type="protein sequence ID" value="TVU30764"/>
    <property type="gene ID" value="EJB05_22402"/>
</dbReference>
<evidence type="ECO:0000313" key="7">
    <source>
        <dbReference type="EMBL" id="TVU30764.1"/>
    </source>
</evidence>
<feature type="repeat" description="PPR" evidence="4">
    <location>
        <begin position="100"/>
        <end position="134"/>
    </location>
</feature>
<organism evidence="7 8">
    <name type="scientific">Eragrostis curvula</name>
    <name type="common">weeping love grass</name>
    <dbReference type="NCBI Taxonomy" id="38414"/>
    <lineage>
        <taxon>Eukaryota</taxon>
        <taxon>Viridiplantae</taxon>
        <taxon>Streptophyta</taxon>
        <taxon>Embryophyta</taxon>
        <taxon>Tracheophyta</taxon>
        <taxon>Spermatophyta</taxon>
        <taxon>Magnoliopsida</taxon>
        <taxon>Liliopsida</taxon>
        <taxon>Poales</taxon>
        <taxon>Poaceae</taxon>
        <taxon>PACMAD clade</taxon>
        <taxon>Chloridoideae</taxon>
        <taxon>Eragrostideae</taxon>
        <taxon>Eragrostidinae</taxon>
        <taxon>Eragrostis</taxon>
    </lineage>
</organism>
<evidence type="ECO:0000259" key="6">
    <source>
        <dbReference type="Pfam" id="PF17177"/>
    </source>
</evidence>
<reference evidence="7 8" key="1">
    <citation type="journal article" date="2019" name="Sci. Rep.">
        <title>A high-quality genome of Eragrostis curvula grass provides insights into Poaceae evolution and supports new strategies to enhance forage quality.</title>
        <authorList>
            <person name="Carballo J."/>
            <person name="Santos B.A.C.M."/>
            <person name="Zappacosta D."/>
            <person name="Garbus I."/>
            <person name="Selva J.P."/>
            <person name="Gallo C.A."/>
            <person name="Diaz A."/>
            <person name="Albertini E."/>
            <person name="Caccamo M."/>
            <person name="Echenique V."/>
        </authorList>
    </citation>
    <scope>NUCLEOTIDE SEQUENCE [LARGE SCALE GENOMIC DNA]</scope>
    <source>
        <strain evidence="8">cv. Victoria</strain>
        <tissue evidence="7">Leaf</tissue>
    </source>
</reference>
<dbReference type="EMBL" id="RWGY01000011">
    <property type="protein sequence ID" value="TVU30764.1"/>
    <property type="molecule type" value="Genomic_DNA"/>
</dbReference>
<evidence type="ECO:0000256" key="5">
    <source>
        <dbReference type="SAM" id="MobiDB-lite"/>
    </source>
</evidence>
<gene>
    <name evidence="7" type="ORF">EJB05_22402</name>
</gene>
<dbReference type="InterPro" id="IPR002885">
    <property type="entry name" value="PPR_rpt"/>
</dbReference>
<evidence type="ECO:0000256" key="2">
    <source>
        <dbReference type="ARBA" id="ARBA00022737"/>
    </source>
</evidence>
<dbReference type="OrthoDB" id="185373at2759"/>
<evidence type="ECO:0000256" key="3">
    <source>
        <dbReference type="ARBA" id="ARBA00022946"/>
    </source>
</evidence>